<keyword evidence="2" id="KW-1003">Cell membrane</keyword>
<dbReference type="Gene3D" id="3.40.30.10">
    <property type="entry name" value="Glutaredoxin"/>
    <property type="match status" value="1"/>
</dbReference>
<dbReference type="CDD" id="cd02953">
    <property type="entry name" value="DsbDgamma"/>
    <property type="match status" value="1"/>
</dbReference>
<comment type="subcellular location">
    <subcellularLocation>
        <location evidence="1">Cell membrane</location>
        <topology evidence="1">Multi-pass membrane protein</topology>
    </subcellularLocation>
</comment>
<keyword evidence="6 8" id="KW-0472">Membrane</keyword>
<comment type="caution">
    <text evidence="10">The sequence shown here is derived from an EMBL/GenBank/DDBJ whole genome shotgun (WGS) entry which is preliminary data.</text>
</comment>
<accession>A0A841R5W3</accession>
<dbReference type="PROSITE" id="PS51352">
    <property type="entry name" value="THIOREDOXIN_2"/>
    <property type="match status" value="1"/>
</dbReference>
<keyword evidence="5 8" id="KW-1133">Transmembrane helix</keyword>
<dbReference type="GO" id="GO:0045454">
    <property type="term" value="P:cell redox homeostasis"/>
    <property type="evidence" value="ECO:0007669"/>
    <property type="project" value="TreeGrafter"/>
</dbReference>
<feature type="transmembrane region" description="Helical" evidence="8">
    <location>
        <begin position="324"/>
        <end position="347"/>
    </location>
</feature>
<dbReference type="InterPro" id="IPR035671">
    <property type="entry name" value="DsbD_gamma"/>
</dbReference>
<dbReference type="GO" id="GO:0005886">
    <property type="term" value="C:plasma membrane"/>
    <property type="evidence" value="ECO:0007669"/>
    <property type="project" value="UniProtKB-SubCell"/>
</dbReference>
<dbReference type="EMBL" id="JACHGJ010000001">
    <property type="protein sequence ID" value="MBB6478771.1"/>
    <property type="molecule type" value="Genomic_DNA"/>
</dbReference>
<feature type="transmembrane region" description="Helical" evidence="8">
    <location>
        <begin position="393"/>
        <end position="409"/>
    </location>
</feature>
<gene>
    <name evidence="10" type="ORF">HNR50_000404</name>
</gene>
<dbReference type="RefSeq" id="WP_184742968.1">
    <property type="nucleotide sequence ID" value="NZ_JACHGJ010000001.1"/>
</dbReference>
<organism evidence="10 11">
    <name type="scientific">Spirochaeta isovalerica</name>
    <dbReference type="NCBI Taxonomy" id="150"/>
    <lineage>
        <taxon>Bacteria</taxon>
        <taxon>Pseudomonadati</taxon>
        <taxon>Spirochaetota</taxon>
        <taxon>Spirochaetia</taxon>
        <taxon>Spirochaetales</taxon>
        <taxon>Spirochaetaceae</taxon>
        <taxon>Spirochaeta</taxon>
    </lineage>
</organism>
<proteinExistence type="predicted"/>
<dbReference type="GO" id="GO:0017004">
    <property type="term" value="P:cytochrome complex assembly"/>
    <property type="evidence" value="ECO:0007669"/>
    <property type="project" value="UniProtKB-KW"/>
</dbReference>
<dbReference type="InterPro" id="IPR036249">
    <property type="entry name" value="Thioredoxin-like_sf"/>
</dbReference>
<keyword evidence="4" id="KW-0201">Cytochrome c-type biogenesis</keyword>
<evidence type="ECO:0000256" key="3">
    <source>
        <dbReference type="ARBA" id="ARBA00022692"/>
    </source>
</evidence>
<dbReference type="InterPro" id="IPR003834">
    <property type="entry name" value="Cyt_c_assmbl_TM_dom"/>
</dbReference>
<feature type="transmembrane region" description="Helical" evidence="8">
    <location>
        <begin position="367"/>
        <end position="387"/>
    </location>
</feature>
<feature type="domain" description="Thioredoxin" evidence="9">
    <location>
        <begin position="437"/>
        <end position="569"/>
    </location>
</feature>
<evidence type="ECO:0000256" key="6">
    <source>
        <dbReference type="ARBA" id="ARBA00023136"/>
    </source>
</evidence>
<dbReference type="PANTHER" id="PTHR32234:SF3">
    <property type="entry name" value="SUPPRESSION OF COPPER SENSITIVITY PROTEIN"/>
    <property type="match status" value="1"/>
</dbReference>
<feature type="transmembrane region" description="Helical" evidence="8">
    <location>
        <begin position="291"/>
        <end position="318"/>
    </location>
</feature>
<dbReference type="InterPro" id="IPR013766">
    <property type="entry name" value="Thioredoxin_domain"/>
</dbReference>
<reference evidence="10 11" key="1">
    <citation type="submission" date="2020-08" db="EMBL/GenBank/DDBJ databases">
        <title>Genomic Encyclopedia of Type Strains, Phase IV (KMG-IV): sequencing the most valuable type-strain genomes for metagenomic binning, comparative biology and taxonomic classification.</title>
        <authorList>
            <person name="Goeker M."/>
        </authorList>
    </citation>
    <scope>NUCLEOTIDE SEQUENCE [LARGE SCALE GENOMIC DNA]</scope>
    <source>
        <strain evidence="10 11">DSM 2461</strain>
    </source>
</reference>
<dbReference type="Pfam" id="PF13899">
    <property type="entry name" value="Thioredoxin_7"/>
    <property type="match status" value="1"/>
</dbReference>
<sequence length="569" mass="63448">MKKTIFFLLTVFFSFQVYGQFFGTSDIPEVNIVLEVIPSELSPGDTFTVYGTYEIPEHYHIFLNEDFFTITIDNPQIDAGEVFYPMEESKPLLGIPAFSDKVTISRTFSLTDDVNANQIDLEIIASYQMCEDDGACLLPENITFNRTLDISDNGGTSKSPLSVILWYILLAFAGGIILNIMPCVLPLLSVKALNLVEQSSHDKKTILVSSVLYGTGILVSFLILAFSVILLKSSGEAFGWGFQFQNPLFVTVLLTLIFIFSLSLFDIYTFNPPNKGMQKASQHSAGRSYRSSFITGIFAVLVATPCTAPFMGAALGFAFSQTPFVIILIFTALSLGFALPFILLGLFPALIARIPKPGKWMNTFKEFMGFLLLGTMVYLLTTLHSLIGDSIKGVLWFLLFTGLAVWIFGRFGSAIEKKRKRIAVVVIALFIIAGSFYSLVDLTPKNSSENNNIADGVWKVFSEDLVEKYRNEGKPVFVDFYADWCTSCKVNDAAVLDRKKVLDMFESKNVQLLKGDFTSGDRVIARWLAKYERAGVPLYLLFRPGEEAHVFPEFLSIGMIEEELEKIKP</sequence>
<evidence type="ECO:0000256" key="2">
    <source>
        <dbReference type="ARBA" id="ARBA00022475"/>
    </source>
</evidence>
<evidence type="ECO:0000259" key="9">
    <source>
        <dbReference type="PROSITE" id="PS51352"/>
    </source>
</evidence>
<feature type="transmembrane region" description="Helical" evidence="8">
    <location>
        <begin position="206"/>
        <end position="229"/>
    </location>
</feature>
<keyword evidence="7" id="KW-0676">Redox-active center</keyword>
<dbReference type="Proteomes" id="UP000587760">
    <property type="component" value="Unassembled WGS sequence"/>
</dbReference>
<evidence type="ECO:0000256" key="7">
    <source>
        <dbReference type="ARBA" id="ARBA00023284"/>
    </source>
</evidence>
<evidence type="ECO:0000256" key="5">
    <source>
        <dbReference type="ARBA" id="ARBA00022989"/>
    </source>
</evidence>
<evidence type="ECO:0000256" key="4">
    <source>
        <dbReference type="ARBA" id="ARBA00022748"/>
    </source>
</evidence>
<feature type="transmembrane region" description="Helical" evidence="8">
    <location>
        <begin position="249"/>
        <end position="270"/>
    </location>
</feature>
<dbReference type="SUPFAM" id="SSF52833">
    <property type="entry name" value="Thioredoxin-like"/>
    <property type="match status" value="1"/>
</dbReference>
<protein>
    <submittedName>
        <fullName evidence="10">Thiol:disulfide interchange protein DsbD</fullName>
        <ecNumber evidence="10">1.8.1.8</ecNumber>
    </submittedName>
</protein>
<dbReference type="InterPro" id="IPR017937">
    <property type="entry name" value="Thioredoxin_CS"/>
</dbReference>
<keyword evidence="3 8" id="KW-0812">Transmembrane</keyword>
<dbReference type="PROSITE" id="PS00194">
    <property type="entry name" value="THIOREDOXIN_1"/>
    <property type="match status" value="1"/>
</dbReference>
<keyword evidence="11" id="KW-1185">Reference proteome</keyword>
<name>A0A841R5W3_9SPIO</name>
<feature type="transmembrane region" description="Helical" evidence="8">
    <location>
        <begin position="421"/>
        <end position="440"/>
    </location>
</feature>
<dbReference type="Pfam" id="PF02683">
    <property type="entry name" value="DsbD_TM"/>
    <property type="match status" value="1"/>
</dbReference>
<feature type="transmembrane region" description="Helical" evidence="8">
    <location>
        <begin position="164"/>
        <end position="185"/>
    </location>
</feature>
<evidence type="ECO:0000256" key="1">
    <source>
        <dbReference type="ARBA" id="ARBA00004651"/>
    </source>
</evidence>
<evidence type="ECO:0000313" key="10">
    <source>
        <dbReference type="EMBL" id="MBB6478771.1"/>
    </source>
</evidence>
<evidence type="ECO:0000313" key="11">
    <source>
        <dbReference type="Proteomes" id="UP000587760"/>
    </source>
</evidence>
<dbReference type="PANTHER" id="PTHR32234">
    <property type="entry name" value="THIOL:DISULFIDE INTERCHANGE PROTEIN DSBD"/>
    <property type="match status" value="1"/>
</dbReference>
<keyword evidence="10" id="KW-0560">Oxidoreductase</keyword>
<dbReference type="GO" id="GO:0047134">
    <property type="term" value="F:protein-disulfide reductase [NAD(P)H] activity"/>
    <property type="evidence" value="ECO:0007669"/>
    <property type="project" value="UniProtKB-EC"/>
</dbReference>
<dbReference type="AlphaFoldDB" id="A0A841R5W3"/>
<evidence type="ECO:0000256" key="8">
    <source>
        <dbReference type="SAM" id="Phobius"/>
    </source>
</evidence>
<dbReference type="EC" id="1.8.1.8" evidence="10"/>